<keyword evidence="3" id="KW-1185">Reference proteome</keyword>
<dbReference type="OrthoDB" id="72892at2759"/>
<dbReference type="GO" id="GO:0000466">
    <property type="term" value="P:maturation of 5.8S rRNA from tricistronic rRNA transcript (SSU-rRNA, 5.8S rRNA, LSU-rRNA)"/>
    <property type="evidence" value="ECO:0007669"/>
    <property type="project" value="TreeGrafter"/>
</dbReference>
<dbReference type="PANTHER" id="PTHR13500:SF0">
    <property type="entry name" value="NUCLEOLAR PRE-RIBOSOMAL-ASSOCIATED PROTEIN 1"/>
    <property type="match status" value="1"/>
</dbReference>
<dbReference type="GO" id="GO:0005730">
    <property type="term" value="C:nucleolus"/>
    <property type="evidence" value="ECO:0007669"/>
    <property type="project" value="TreeGrafter"/>
</dbReference>
<reference evidence="2 3" key="1">
    <citation type="journal article" date="2014" name="PLoS ONE">
        <title>Global Analysis of Gene Expression Profiles in Physic Nut (Jatropha curcas L.) Seedlings Exposed to Salt Stress.</title>
        <authorList>
            <person name="Zhang L."/>
            <person name="Zhang C."/>
            <person name="Wu P."/>
            <person name="Chen Y."/>
            <person name="Li M."/>
            <person name="Jiang H."/>
            <person name="Wu G."/>
        </authorList>
    </citation>
    <scope>NUCLEOTIDE SEQUENCE [LARGE SCALE GENOMIC DNA]</scope>
    <source>
        <strain evidence="3">cv. GZQX0401</strain>
        <tissue evidence="2">Young leaves</tissue>
    </source>
</reference>
<sequence>MPSELEGSFDFFVNLLSNNSELPSNLQCSLLSLLVGFVRWSPVSGIATRTPPLMYKHLQSFLNLLVFSPVSEIKVQAYNLARAAMASTGAFDQNSHETAAWFLFLPGYSIVKSSGEIQGTEVSHNLSSAVISFFCDAISTTGNNLFRYWDAVRKHTVDLNEFKDISPDFSPFVICVLQKCVRLLGSESGSFSLPDKSMISFYVGNTLKYLLQTQVDASLLAALLRSFLSEALQDCDSMDFFCEWQPLKNLLLFAESILHQKTCCFFLIDQKDIPVDISFTRALDEVRKIIERSHDGEVDGAMDAFSSAILCTTSDGLLKNFPMVMTIFQHLQVPLPFLSTVIFLEQSFLAGVLKLWPKVFVTGLEKAVSMINPQVAEDNAFAQETMLNMDFDASESTAAVAFGIFLSQAPFHVLFPAIISSSGHCLFEPSKIKDLLIAKLSKCTSDFVVSYFRLLLFWFYQMQLSYRIKPSAKLKELAEICYFLMKHMLAQLLVLKPNSKDPLSAKIIQEVVETIFCHPSMRASFKYPLDCDENFIDEDFTEGNFWDNVEAFLNFSQQKIHQIDRHFLDILATTFNFLLSSSNGQHYLLKVEDGMRKRLVKAFKALIQRLRVQLMDQVDLCIKTEDVLPLLQSFYALHALLHFTCPFELFDLAHWIFDRIEAKGLNAHKSCRTSAFSIGFCIAGDAFKILSTYLQQPATMRPLFHTFWEMQETNLNVNLIEGIYFRVLKFATNFELDFAYSCLLEAVNAVHWKKNMLCNSLDPLSMVLSRVILSTPVEILSHCIYGTSKTKAKLLLFLVDMSPLHLSVFGYLFLGILNKKCHLKGKMVKESNEMPLSDEDFMLLLPAAFSYLNSVFMKFEKQYHKQFTNIPSFYSKILLSGCCNWKSFVSGYVFQENYDELVPSSIEELINLVDASLLGKAMHMLRYHFAISGDMKTRERLNIFTSILTRSDGHDELLDSDVDEIKLYSLSQSLNLINRVVAKVSFCRMLLFQADNKILSPPKEEDGNSKAISLKMVSNKESRSRMQFIKILVGTWQCMVKKFPLVADGSSGEKSSDCLQLYRHLELFILKTILELTAEMCDVLILLQDIPFLEQLMRSSLLYRFEDPKTLGILRSILTLLSGGKFSSTLYLQLLLSHSQFLSTICSITDSCSSQIGEFFRPMSSILRSLVIPHPNSKNDLQTIKPSMKELEIVKLLRVLFQLKPQSGGSSVTDTDINLKELYLLFLSSYGATLSELDLEIYNLMHDIECIDKSISEDLVQLDYLWGSAALKIRKIRALDQDSSSNIMTDEEAFEEHKRSQFREILPVDPKMCLATVLHFPYNRIVSDDCLSLKRFEPEHLRNFHMTNCHGVDKICRYDPIFMLRFCIHVLPMGYIEPLEFAGLGLLAITFISISSPSLGLRKLGYESLMRYKNALERCQKKKEIMRLHLLLTYIQNGIKEAWQQIPSVIALFAAESSFILLDPSNDHFTAISKHLMHSSKVNMEQIPMFDTLFRSSSANFRAERLWMLRLTCAGLNVDDDAKIFKNGFIIKTLLSFYATPLADNESKELILQVVKKSVRFHDMTTHLVKDSGLLPWLSHILQISYGTLDEKERSFSSLQLVVAIENQVKLSGFLMWAVSTALKSESKKNFNFRRSHASLMIFSKETASEDSLISKLLRWLVAAVILGKLSRKLHDANYKFSKRSSSKSLLSFLTYVENGIIESNNSKFDGHEVLAETIFYLQQFIELDGPLFSSVVCALCLLLSFGSSEHPDFKHGYRTALVSLSSKVRCPPEAKPKWRWTFEQPFGRSSFIFSDLQKMEEHHACQTLMVIISNILGKKPLDSQVLSFQDKENSDVFEWERTMLEPNAHFNVN</sequence>
<dbReference type="Pfam" id="PF16201">
    <property type="entry name" value="NopRA1"/>
    <property type="match status" value="1"/>
</dbReference>
<name>A0A067LM59_JATCU</name>
<dbReference type="GO" id="GO:0000463">
    <property type="term" value="P:maturation of LSU-rRNA from tricistronic rRNA transcript (SSU-rRNA, 5.8S rRNA, LSU-rRNA)"/>
    <property type="evidence" value="ECO:0007669"/>
    <property type="project" value="TreeGrafter"/>
</dbReference>
<organism evidence="2 3">
    <name type="scientific">Jatropha curcas</name>
    <name type="common">Barbados nut</name>
    <dbReference type="NCBI Taxonomy" id="180498"/>
    <lineage>
        <taxon>Eukaryota</taxon>
        <taxon>Viridiplantae</taxon>
        <taxon>Streptophyta</taxon>
        <taxon>Embryophyta</taxon>
        <taxon>Tracheophyta</taxon>
        <taxon>Spermatophyta</taxon>
        <taxon>Magnoliopsida</taxon>
        <taxon>eudicotyledons</taxon>
        <taxon>Gunneridae</taxon>
        <taxon>Pentapetalae</taxon>
        <taxon>rosids</taxon>
        <taxon>fabids</taxon>
        <taxon>Malpighiales</taxon>
        <taxon>Euphorbiaceae</taxon>
        <taxon>Crotonoideae</taxon>
        <taxon>Jatropheae</taxon>
        <taxon>Jatropha</taxon>
    </lineage>
</organism>
<dbReference type="STRING" id="180498.A0A067LM59"/>
<evidence type="ECO:0000313" key="3">
    <source>
        <dbReference type="Proteomes" id="UP000027138"/>
    </source>
</evidence>
<proteinExistence type="predicted"/>
<evidence type="ECO:0000259" key="1">
    <source>
        <dbReference type="Pfam" id="PF16201"/>
    </source>
</evidence>
<dbReference type="InterPro" id="IPR039844">
    <property type="entry name" value="URB1"/>
</dbReference>
<dbReference type="EMBL" id="KK914226">
    <property type="protein sequence ID" value="KDP45875.1"/>
    <property type="molecule type" value="Genomic_DNA"/>
</dbReference>
<gene>
    <name evidence="2" type="ORF">JCGZ_15319</name>
</gene>
<feature type="domain" description="URB1 C-terminal" evidence="1">
    <location>
        <begin position="1387"/>
        <end position="1577"/>
    </location>
</feature>
<dbReference type="PANTHER" id="PTHR13500">
    <property type="entry name" value="NUCLEOLAR PRERIBOSOMAL-ASSOCIATED PROTEIN 1"/>
    <property type="match status" value="1"/>
</dbReference>
<evidence type="ECO:0000313" key="2">
    <source>
        <dbReference type="EMBL" id="KDP45875.1"/>
    </source>
</evidence>
<dbReference type="InterPro" id="IPR032436">
    <property type="entry name" value="URB1_C"/>
</dbReference>
<protein>
    <recommendedName>
        <fullName evidence="1">URB1 C-terminal domain-containing protein</fullName>
    </recommendedName>
</protein>
<dbReference type="Proteomes" id="UP000027138">
    <property type="component" value="Unassembled WGS sequence"/>
</dbReference>
<accession>A0A067LM59</accession>